<dbReference type="InterPro" id="IPR000073">
    <property type="entry name" value="AB_hydrolase_1"/>
</dbReference>
<feature type="signal peptide" evidence="1">
    <location>
        <begin position="1"/>
        <end position="19"/>
    </location>
</feature>
<dbReference type="GO" id="GO:0016787">
    <property type="term" value="F:hydrolase activity"/>
    <property type="evidence" value="ECO:0007669"/>
    <property type="project" value="UniProtKB-ARBA"/>
</dbReference>
<dbReference type="PANTHER" id="PTHR45763:SF21">
    <property type="entry name" value="ALPHA_BETA-HYDROLASES SUPERFAMILY PROTEIN"/>
    <property type="match status" value="1"/>
</dbReference>
<dbReference type="PANTHER" id="PTHR45763">
    <property type="entry name" value="HYDROLASE, ALPHA/BETA FOLD FAMILY PROTEIN, EXPRESSED-RELATED"/>
    <property type="match status" value="1"/>
</dbReference>
<dbReference type="EMBL" id="SDAM02000019">
    <property type="protein sequence ID" value="KAH6836777.1"/>
    <property type="molecule type" value="Genomic_DNA"/>
</dbReference>
<evidence type="ECO:0000313" key="4">
    <source>
        <dbReference type="Proteomes" id="UP001190926"/>
    </source>
</evidence>
<dbReference type="FunFam" id="3.40.50.1820:FF:000270">
    <property type="entry name" value="Alpha/beta-Hydrolases superfamily protein"/>
    <property type="match status" value="1"/>
</dbReference>
<dbReference type="Proteomes" id="UP001190926">
    <property type="component" value="Unassembled WGS sequence"/>
</dbReference>
<feature type="chain" id="PRO_5042164857" evidence="1">
    <location>
        <begin position="20"/>
        <end position="341"/>
    </location>
</feature>
<proteinExistence type="predicted"/>
<keyword evidence="1" id="KW-0732">Signal</keyword>
<dbReference type="Pfam" id="PF12697">
    <property type="entry name" value="Abhydrolase_6"/>
    <property type="match status" value="1"/>
</dbReference>
<organism evidence="3 4">
    <name type="scientific">Perilla frutescens var. hirtella</name>
    <name type="common">Perilla citriodora</name>
    <name type="synonym">Perilla setoyensis</name>
    <dbReference type="NCBI Taxonomy" id="608512"/>
    <lineage>
        <taxon>Eukaryota</taxon>
        <taxon>Viridiplantae</taxon>
        <taxon>Streptophyta</taxon>
        <taxon>Embryophyta</taxon>
        <taxon>Tracheophyta</taxon>
        <taxon>Spermatophyta</taxon>
        <taxon>Magnoliopsida</taxon>
        <taxon>eudicotyledons</taxon>
        <taxon>Gunneridae</taxon>
        <taxon>Pentapetalae</taxon>
        <taxon>asterids</taxon>
        <taxon>lamiids</taxon>
        <taxon>Lamiales</taxon>
        <taxon>Lamiaceae</taxon>
        <taxon>Nepetoideae</taxon>
        <taxon>Elsholtzieae</taxon>
        <taxon>Perilla</taxon>
    </lineage>
</organism>
<dbReference type="AlphaFoldDB" id="A0AAD4JMV3"/>
<accession>A0AAD4JMV3</accession>
<keyword evidence="4" id="KW-1185">Reference proteome</keyword>
<protein>
    <submittedName>
        <fullName evidence="3">Alpha/beta-Hydrolases superfamily protein</fullName>
    </submittedName>
</protein>
<evidence type="ECO:0000313" key="3">
    <source>
        <dbReference type="EMBL" id="KAH6836777.1"/>
    </source>
</evidence>
<dbReference type="Gene3D" id="3.40.50.1820">
    <property type="entry name" value="alpha/beta hydrolase"/>
    <property type="match status" value="1"/>
</dbReference>
<gene>
    <name evidence="3" type="ORF">C2S53_008224</name>
</gene>
<feature type="domain" description="AB hydrolase-1" evidence="2">
    <location>
        <begin position="67"/>
        <end position="326"/>
    </location>
</feature>
<evidence type="ECO:0000259" key="2">
    <source>
        <dbReference type="Pfam" id="PF12697"/>
    </source>
</evidence>
<name>A0AAD4JMV3_PERFH</name>
<dbReference type="SUPFAM" id="SSF53474">
    <property type="entry name" value="alpha/beta-Hydrolases"/>
    <property type="match status" value="1"/>
</dbReference>
<evidence type="ECO:0000256" key="1">
    <source>
        <dbReference type="SAM" id="SignalP"/>
    </source>
</evidence>
<dbReference type="InterPro" id="IPR029058">
    <property type="entry name" value="AB_hydrolase_fold"/>
</dbReference>
<comment type="caution">
    <text evidence="3">The sequence shown here is derived from an EMBL/GenBank/DDBJ whole genome shotgun (WGS) entry which is preliminary data.</text>
</comment>
<reference evidence="3 4" key="1">
    <citation type="journal article" date="2021" name="Nat. Commun.">
        <title>Incipient diploidization of the medicinal plant Perilla within 10,000 years.</title>
        <authorList>
            <person name="Zhang Y."/>
            <person name="Shen Q."/>
            <person name="Leng L."/>
            <person name="Zhang D."/>
            <person name="Chen S."/>
            <person name="Shi Y."/>
            <person name="Ning Z."/>
            <person name="Chen S."/>
        </authorList>
    </citation>
    <scope>NUCLEOTIDE SEQUENCE [LARGE SCALE GENOMIC DNA]</scope>
    <source>
        <strain evidence="4">cv. PC099</strain>
    </source>
</reference>
<sequence>MIGHIACGLMVGFVWYGYATLRPPPPKICGSPGGPPVSSRRLKLDDGRHLAYKERGVPKEEAKHKIIIAHAFADSKDFHLPISEEVLKELQIYILAFDRAGYGESDPNPIRSVKSEAFDVQQLADKLLLGPKFSLISISLGAHVAYACLKYIPHRLAGVALVVPLVNYWWRCFPATLSCSVWRRLPARDRWTFRVAHYAPWLLYWWMTRRWIPSMSSLGGRAEEVFSPSDLEIMEKLAKAPVQDEGKAVQQGVHESLHRDLIVGFGDWGFDPTDICDPFPNNEGCVHLWQGYEDKIFPFELSRHIHERLPWIRYHEVVDAGHLLIYNAAHCDAIFKALVQS</sequence>